<dbReference type="AlphaFoldDB" id="A0AAP6ZYU0"/>
<dbReference type="Proteomes" id="UP000552038">
    <property type="component" value="Unassembled WGS sequence"/>
</dbReference>
<name>A0AAP6ZYU0_PAEAL</name>
<dbReference type="EMBL" id="JABFOR010000025">
    <property type="protein sequence ID" value="NOJ72480.1"/>
    <property type="molecule type" value="Genomic_DNA"/>
</dbReference>
<accession>A0AAP6ZYU0</accession>
<evidence type="ECO:0008006" key="3">
    <source>
        <dbReference type="Google" id="ProtNLM"/>
    </source>
</evidence>
<sequence>MDVNTVVSLVKEGLGIRTSVRDGFITAIVEGVIKELEDEKGLAIDMANPYHLLFVCDYATWRYQSRDSGKHMPRHLQFRLHNLMIHVGGKT</sequence>
<proteinExistence type="predicted"/>
<gene>
    <name evidence="1" type="ORF">HMI46_18185</name>
</gene>
<evidence type="ECO:0000313" key="2">
    <source>
        <dbReference type="Proteomes" id="UP000552038"/>
    </source>
</evidence>
<dbReference type="RefSeq" id="WP_171418024.1">
    <property type="nucleotide sequence ID" value="NZ_JABFOR010000025.1"/>
</dbReference>
<comment type="caution">
    <text evidence="1">The sequence shown here is derived from an EMBL/GenBank/DDBJ whole genome shotgun (WGS) entry which is preliminary data.</text>
</comment>
<evidence type="ECO:0000313" key="1">
    <source>
        <dbReference type="EMBL" id="NOJ72480.1"/>
    </source>
</evidence>
<organism evidence="1 2">
    <name type="scientific">Paenibacillus alvei</name>
    <name type="common">Bacillus alvei</name>
    <dbReference type="NCBI Taxonomy" id="44250"/>
    <lineage>
        <taxon>Bacteria</taxon>
        <taxon>Bacillati</taxon>
        <taxon>Bacillota</taxon>
        <taxon>Bacilli</taxon>
        <taxon>Bacillales</taxon>
        <taxon>Paenibacillaceae</taxon>
        <taxon>Paenibacillus</taxon>
    </lineage>
</organism>
<reference evidence="1 2" key="1">
    <citation type="submission" date="2020-05" db="EMBL/GenBank/DDBJ databases">
        <title>Whole genome sequencing and identification of novel metabolites from Paenibacillus alvei strain JR949.</title>
        <authorList>
            <person name="Rajendhran J."/>
            <person name="Sree Pranav P."/>
            <person name="Mahalakshmi B."/>
            <person name="Karthikeyan R."/>
        </authorList>
    </citation>
    <scope>NUCLEOTIDE SEQUENCE [LARGE SCALE GENOMIC DNA]</scope>
    <source>
        <strain evidence="1 2">JR949</strain>
    </source>
</reference>
<protein>
    <recommendedName>
        <fullName evidence="3">Phage protein</fullName>
    </recommendedName>
</protein>